<keyword evidence="4" id="KW-1185">Reference proteome</keyword>
<dbReference type="SUPFAM" id="SSF46689">
    <property type="entry name" value="Homeodomain-like"/>
    <property type="match status" value="1"/>
</dbReference>
<dbReference type="OrthoDB" id="272624at2759"/>
<dbReference type="GO" id="GO:0000126">
    <property type="term" value="C:transcription factor TFIIIB complex"/>
    <property type="evidence" value="ECO:0007669"/>
    <property type="project" value="TreeGrafter"/>
</dbReference>
<feature type="compositionally biased region" description="Acidic residues" evidence="1">
    <location>
        <begin position="770"/>
        <end position="784"/>
    </location>
</feature>
<feature type="compositionally biased region" description="Polar residues" evidence="1">
    <location>
        <begin position="58"/>
        <end position="85"/>
    </location>
</feature>
<feature type="compositionally biased region" description="Acidic residues" evidence="1">
    <location>
        <begin position="498"/>
        <end position="524"/>
    </location>
</feature>
<dbReference type="InterPro" id="IPR039467">
    <property type="entry name" value="TFIIIB_B''_Myb"/>
</dbReference>
<dbReference type="GO" id="GO:0070898">
    <property type="term" value="P:RNA polymerase III preinitiation complex assembly"/>
    <property type="evidence" value="ECO:0007669"/>
    <property type="project" value="TreeGrafter"/>
</dbReference>
<feature type="region of interest" description="Disordered" evidence="1">
    <location>
        <begin position="446"/>
        <end position="484"/>
    </location>
</feature>
<gene>
    <name evidence="3" type="ORF">F0562_019575</name>
</gene>
<evidence type="ECO:0000256" key="1">
    <source>
        <dbReference type="SAM" id="MobiDB-lite"/>
    </source>
</evidence>
<dbReference type="SMART" id="SM00717">
    <property type="entry name" value="SANT"/>
    <property type="match status" value="1"/>
</dbReference>
<feature type="compositionally biased region" description="Low complexity" evidence="1">
    <location>
        <begin position="41"/>
        <end position="54"/>
    </location>
</feature>
<protein>
    <recommendedName>
        <fullName evidence="2">SANT domain-containing protein</fullName>
    </recommendedName>
</protein>
<dbReference type="PANTHER" id="PTHR22929">
    <property type="entry name" value="RNA POLYMERASE III TRANSCRIPTION INITIATION FACTOR B"/>
    <property type="match status" value="1"/>
</dbReference>
<dbReference type="CDD" id="cd00167">
    <property type="entry name" value="SANT"/>
    <property type="match status" value="1"/>
</dbReference>
<dbReference type="PROSITE" id="PS51293">
    <property type="entry name" value="SANT"/>
    <property type="match status" value="1"/>
</dbReference>
<feature type="compositionally biased region" description="Polar residues" evidence="1">
    <location>
        <begin position="467"/>
        <end position="477"/>
    </location>
</feature>
<dbReference type="Proteomes" id="UP000325577">
    <property type="component" value="Linkage Group LG10"/>
</dbReference>
<feature type="domain" description="SANT" evidence="2">
    <location>
        <begin position="675"/>
        <end position="723"/>
    </location>
</feature>
<evidence type="ECO:0000313" key="3">
    <source>
        <dbReference type="EMBL" id="KAA8544721.1"/>
    </source>
</evidence>
<dbReference type="GO" id="GO:0001156">
    <property type="term" value="F:TFIIIC-class transcription factor complex binding"/>
    <property type="evidence" value="ECO:0007669"/>
    <property type="project" value="TreeGrafter"/>
</dbReference>
<feature type="region of interest" description="Disordered" evidence="1">
    <location>
        <begin position="756"/>
        <end position="814"/>
    </location>
</feature>
<feature type="compositionally biased region" description="Basic residues" evidence="1">
    <location>
        <begin position="446"/>
        <end position="458"/>
    </location>
</feature>
<dbReference type="PANTHER" id="PTHR22929:SF0">
    <property type="entry name" value="TRANSCRIPTION FACTOR TFIIIB COMPONENT B'' HOMOLOG"/>
    <property type="match status" value="1"/>
</dbReference>
<feature type="region of interest" description="Disordered" evidence="1">
    <location>
        <begin position="497"/>
        <end position="576"/>
    </location>
</feature>
<dbReference type="EMBL" id="CM018033">
    <property type="protein sequence ID" value="KAA8544721.1"/>
    <property type="molecule type" value="Genomic_DNA"/>
</dbReference>
<feature type="region of interest" description="Disordered" evidence="1">
    <location>
        <begin position="330"/>
        <end position="376"/>
    </location>
</feature>
<feature type="region of interest" description="Disordered" evidence="1">
    <location>
        <begin position="183"/>
        <end position="206"/>
    </location>
</feature>
<feature type="region of interest" description="Disordered" evidence="1">
    <location>
        <begin position="14"/>
        <end position="96"/>
    </location>
</feature>
<dbReference type="InterPro" id="IPR017884">
    <property type="entry name" value="SANT_dom"/>
</dbReference>
<name>A0A5J5BTX3_9ASTE</name>
<dbReference type="InterPro" id="IPR009057">
    <property type="entry name" value="Homeodomain-like_sf"/>
</dbReference>
<proteinExistence type="predicted"/>
<dbReference type="AlphaFoldDB" id="A0A5J5BTX3"/>
<dbReference type="Pfam" id="PF15963">
    <property type="entry name" value="Myb_DNA-bind_7"/>
    <property type="match status" value="1"/>
</dbReference>
<evidence type="ECO:0000313" key="4">
    <source>
        <dbReference type="Proteomes" id="UP000325577"/>
    </source>
</evidence>
<evidence type="ECO:0000259" key="2">
    <source>
        <dbReference type="PROSITE" id="PS51293"/>
    </source>
</evidence>
<accession>A0A5J5BTX3</accession>
<dbReference type="Gene3D" id="1.10.10.60">
    <property type="entry name" value="Homeodomain-like"/>
    <property type="match status" value="1"/>
</dbReference>
<dbReference type="InterPro" id="IPR001005">
    <property type="entry name" value="SANT/Myb"/>
</dbReference>
<feature type="compositionally biased region" description="Polar residues" evidence="1">
    <location>
        <begin position="363"/>
        <end position="373"/>
    </location>
</feature>
<sequence>MGFDLDPFDDIFADHATKNSRAGCKFQPKGKGKARPRKESSVPVPSTQSVQPSVHLAGSSSVTSEIVGTENPLRNNDDSSFSGLHSSHDNRSSGLANPTLEHVATRESAAPIVGLVPDSDGDWHSSFGRSAGENADIFFGLESLDDFISQPTTETVNTASRSPPKVDMGAELKTEFSTSYPVTTKAEGCLPPSETPNFDVGDTRNTEEGLGIPVVSSVDDSTFMVSNASPDHKFPEPSMAQDSLNCREAAISNSNGNFHIDNRRLETEAVDAFPCLDSLDIVSELTTSSGICHFTDSVVCFVSISSVFFGKYFVSLSLFEFPIEPILNSGKRGGKFQPKPKVQIDKEKPSTSIRNPDAVESISCPQDAQSVPSGTDCMDGGSISAFSPYDVIDFSSLRFDDSVPTDPTSELPVNREPTNLMDTSQSDAAILGIHLEAVPEIPGKIVSKRAKSRKRKTRTISDRSVEHQTASTSGQENEVNRSSRRLRKQINACKLVDGSEDVANDDDYLPEQHEDDNNDDEYQVENESRKKMAQVKSKKPAAEKEKPIRKRKQSNEVPDQSTKEPPKKFTHSTRRTRRRVDKVLLETPEDEIDVQKLRIRDLILLAEYKERILNKPATSSETPLTNHSAHNSFAQYNEDETFTSEHGEGSNDEQTIPTVQESSTYYNYHSYMEKTPTARWSKQDTELFYEAVRQFGTDLSMIQQLFPDRTRKQVKLKYKKEEHQHPLRLHEALTNPAKDLFHFERVIERLQEVAAQEKQNANRDDSIDLTGEEVDELTPEINVEEVEKSEQIEEEVEDLGPDLSEVHSPVKSCDSEDDLYRWNQYKSEF</sequence>
<organism evidence="3 4">
    <name type="scientific">Nyssa sinensis</name>
    <dbReference type="NCBI Taxonomy" id="561372"/>
    <lineage>
        <taxon>Eukaryota</taxon>
        <taxon>Viridiplantae</taxon>
        <taxon>Streptophyta</taxon>
        <taxon>Embryophyta</taxon>
        <taxon>Tracheophyta</taxon>
        <taxon>Spermatophyta</taxon>
        <taxon>Magnoliopsida</taxon>
        <taxon>eudicotyledons</taxon>
        <taxon>Gunneridae</taxon>
        <taxon>Pentapetalae</taxon>
        <taxon>asterids</taxon>
        <taxon>Cornales</taxon>
        <taxon>Nyssaceae</taxon>
        <taxon>Nyssa</taxon>
    </lineage>
</organism>
<reference evidence="3 4" key="1">
    <citation type="submission" date="2019-09" db="EMBL/GenBank/DDBJ databases">
        <title>A chromosome-level genome assembly of the Chinese tupelo Nyssa sinensis.</title>
        <authorList>
            <person name="Yang X."/>
            <person name="Kang M."/>
            <person name="Yang Y."/>
            <person name="Xiong H."/>
            <person name="Wang M."/>
            <person name="Zhang Z."/>
            <person name="Wang Z."/>
            <person name="Wu H."/>
            <person name="Ma T."/>
            <person name="Liu J."/>
            <person name="Xi Z."/>
        </authorList>
    </citation>
    <scope>NUCLEOTIDE SEQUENCE [LARGE SCALE GENOMIC DNA]</scope>
    <source>
        <strain evidence="3">J267</strain>
        <tissue evidence="3">Leaf</tissue>
    </source>
</reference>